<evidence type="ECO:0000313" key="4">
    <source>
        <dbReference type="EMBL" id="MDQ0438891.1"/>
    </source>
</evidence>
<evidence type="ECO:0000256" key="1">
    <source>
        <dbReference type="ARBA" id="ARBA00004418"/>
    </source>
</evidence>
<dbReference type="InterPro" id="IPR039424">
    <property type="entry name" value="SBP_5"/>
</dbReference>
<dbReference type="PIRSF" id="PIRSF002741">
    <property type="entry name" value="MppA"/>
    <property type="match status" value="1"/>
</dbReference>
<dbReference type="Gene3D" id="3.40.190.10">
    <property type="entry name" value="Periplasmic binding protein-like II"/>
    <property type="match status" value="1"/>
</dbReference>
<dbReference type="InterPro" id="IPR030678">
    <property type="entry name" value="Peptide/Ni-bd"/>
</dbReference>
<proteinExistence type="inferred from homology"/>
<dbReference type="Pfam" id="PF00496">
    <property type="entry name" value="SBP_bac_5"/>
    <property type="match status" value="1"/>
</dbReference>
<dbReference type="SUPFAM" id="SSF53850">
    <property type="entry name" value="Periplasmic binding protein-like II"/>
    <property type="match status" value="1"/>
</dbReference>
<evidence type="ECO:0000313" key="5">
    <source>
        <dbReference type="Proteomes" id="UP001241603"/>
    </source>
</evidence>
<organism evidence="4 5">
    <name type="scientific">Kaistia dalseonensis</name>
    <dbReference type="NCBI Taxonomy" id="410840"/>
    <lineage>
        <taxon>Bacteria</taxon>
        <taxon>Pseudomonadati</taxon>
        <taxon>Pseudomonadota</taxon>
        <taxon>Alphaproteobacteria</taxon>
        <taxon>Hyphomicrobiales</taxon>
        <taxon>Kaistiaceae</taxon>
        <taxon>Kaistia</taxon>
    </lineage>
</organism>
<evidence type="ECO:0000259" key="3">
    <source>
        <dbReference type="Pfam" id="PF00496"/>
    </source>
</evidence>
<keyword evidence="5" id="KW-1185">Reference proteome</keyword>
<comment type="similarity">
    <text evidence="2">Belongs to the bacterial solute-binding protein 5 family.</text>
</comment>
<dbReference type="PANTHER" id="PTHR30290:SF81">
    <property type="entry name" value="OLIGOPEPTIDE-BINDING PROTEIN OPPA"/>
    <property type="match status" value="1"/>
</dbReference>
<comment type="caution">
    <text evidence="4">The sequence shown here is derived from an EMBL/GenBank/DDBJ whole genome shotgun (WGS) entry which is preliminary data.</text>
</comment>
<dbReference type="Gene3D" id="3.10.105.10">
    <property type="entry name" value="Dipeptide-binding Protein, Domain 3"/>
    <property type="match status" value="1"/>
</dbReference>
<evidence type="ECO:0000256" key="2">
    <source>
        <dbReference type="ARBA" id="ARBA00005695"/>
    </source>
</evidence>
<sequence>MTLSTFALTAHATEPLRVGASFITSGLDPAKGSNGWALVSHGIGENLFTVDKNGVLTPELAAGAERVDELTWIVRLKPGRQFSDGTPVTAEVVGTALAHTFASNKTALATGGMLNFAPVDELTLKVTTEKPVPVIAALFAEWPLIVYHLKAGGTAVFSGPYAVKAFQPDAELDLVPNPTFAGADTRSPVTLRKLADGQSLALAFEAGELDLAFGLPSEVVGRLKANPDLTVKSFPVGYQYMAFLNTKHPALADPKLRRAIDLAIDRSQLVIAINGGSPATGAYAPYFPFAGKTARPTDVKAAATLLDEAGWIAGADGVRRKDGQVLTLSVLAYPQRPDLVTMLPVVKAQLANLGISVETKIVENVSEVAGSGEFDLFLWAQHTAPSGDPAFFLNSMLRSGASLNYSGYASPAFDAILDQFSTESDPAKRDEIAASAQAKLFEDVPVTFLVSPVWYVGLSKRLSGYEPWGSDYHVLRGEMGEAN</sequence>
<dbReference type="InterPro" id="IPR000914">
    <property type="entry name" value="SBP_5_dom"/>
</dbReference>
<protein>
    <submittedName>
        <fullName evidence="4">Peptide/nickel transport system substrate-binding protein</fullName>
    </submittedName>
</protein>
<accession>A0ABU0H991</accession>
<dbReference type="Proteomes" id="UP001241603">
    <property type="component" value="Unassembled WGS sequence"/>
</dbReference>
<gene>
    <name evidence="4" type="ORF">QO014_003286</name>
</gene>
<dbReference type="EMBL" id="JAUSVO010000004">
    <property type="protein sequence ID" value="MDQ0438891.1"/>
    <property type="molecule type" value="Genomic_DNA"/>
</dbReference>
<feature type="domain" description="Solute-binding protein family 5" evidence="3">
    <location>
        <begin position="56"/>
        <end position="401"/>
    </location>
</feature>
<dbReference type="RefSeq" id="WP_266349768.1">
    <property type="nucleotide sequence ID" value="NZ_JAPKNG010000004.1"/>
</dbReference>
<comment type="subcellular location">
    <subcellularLocation>
        <location evidence="1">Periplasm</location>
    </subcellularLocation>
</comment>
<name>A0ABU0H991_9HYPH</name>
<dbReference type="PANTHER" id="PTHR30290">
    <property type="entry name" value="PERIPLASMIC BINDING COMPONENT OF ABC TRANSPORTER"/>
    <property type="match status" value="1"/>
</dbReference>
<reference evidence="4 5" key="1">
    <citation type="submission" date="2023-07" db="EMBL/GenBank/DDBJ databases">
        <title>Genomic Encyclopedia of Type Strains, Phase IV (KMG-IV): sequencing the most valuable type-strain genomes for metagenomic binning, comparative biology and taxonomic classification.</title>
        <authorList>
            <person name="Goeker M."/>
        </authorList>
    </citation>
    <scope>NUCLEOTIDE SEQUENCE [LARGE SCALE GENOMIC DNA]</scope>
    <source>
        <strain evidence="4 5">B6-8</strain>
    </source>
</reference>